<accession>A0A222Z0U0</accession>
<sequence length="153" mass="17875">MVIVPNSQENEWQDVGHTTDEGLSVNIPEIDWEAMAEALRDLTEAFRAIRPQMEENFRRIDPEFSGVHPLHYENQVRRIRETEDMAVDIRHGEYPRRDGDGTYWYDPSTLHTDEPGVCFMCKTPTHRLDIDYHGHFCGSDECNEAIRRDLEAL</sequence>
<dbReference type="EMBL" id="MF347637">
    <property type="protein sequence ID" value="ASR77664.1"/>
    <property type="molecule type" value="Genomic_DNA"/>
</dbReference>
<evidence type="ECO:0000313" key="2">
    <source>
        <dbReference type="Proteomes" id="UP000221957"/>
    </source>
</evidence>
<organism evidence="1 2">
    <name type="scientific">Streptomyces phage Paradiddles</name>
    <dbReference type="NCBI Taxonomy" id="2023993"/>
    <lineage>
        <taxon>Viruses</taxon>
        <taxon>Duplodnaviria</taxon>
        <taxon>Heunggongvirae</taxon>
        <taxon>Uroviricota</taxon>
        <taxon>Caudoviricetes</taxon>
        <taxon>Stanwilliamsviridae</taxon>
        <taxon>Boydwoodruffvirinae</taxon>
        <taxon>Samistivirus</taxon>
        <taxon>Samistivirus paradiddles</taxon>
    </lineage>
</organism>
<name>A0A222Z0U0_9CAUD</name>
<gene>
    <name evidence="1" type="ORF">SEA_PARADIDDLES_236</name>
</gene>
<evidence type="ECO:0000313" key="1">
    <source>
        <dbReference type="EMBL" id="ASR77664.1"/>
    </source>
</evidence>
<proteinExistence type="predicted"/>
<keyword evidence="2" id="KW-1185">Reference proteome</keyword>
<reference evidence="1 2" key="1">
    <citation type="submission" date="2017-06" db="EMBL/GenBank/DDBJ databases">
        <authorList>
            <person name="Calovich-Benne C.K."/>
            <person name="Green B.Y."/>
            <person name="Gonzales J.C."/>
            <person name="Martinez A.D."/>
            <person name="Suri N."/>
            <person name="Nayek S."/>
            <person name="Bhuiyan S."/>
            <person name="Hughes L.E."/>
            <person name="Garlena R.A."/>
            <person name="Russell D.A."/>
            <person name="Pope W.H."/>
            <person name="Jacobs-Sera D."/>
            <person name="Hendrix R.W."/>
            <person name="Hatfull G.F."/>
        </authorList>
    </citation>
    <scope>NUCLEOTIDE SEQUENCE [LARGE SCALE GENOMIC DNA]</scope>
</reference>
<dbReference type="Proteomes" id="UP000221957">
    <property type="component" value="Segment"/>
</dbReference>
<protein>
    <submittedName>
        <fullName evidence="1">Uncharacterized protein</fullName>
    </submittedName>
</protein>